<name>T1B4K1_9ZZZZ</name>
<dbReference type="Gene3D" id="1.10.8.60">
    <property type="match status" value="1"/>
</dbReference>
<reference evidence="1" key="1">
    <citation type="submission" date="2013-08" db="EMBL/GenBank/DDBJ databases">
        <authorList>
            <person name="Mendez C."/>
            <person name="Richter M."/>
            <person name="Ferrer M."/>
            <person name="Sanchez J."/>
        </authorList>
    </citation>
    <scope>NUCLEOTIDE SEQUENCE</scope>
</reference>
<dbReference type="AlphaFoldDB" id="T1B4K1"/>
<accession>T1B4K1</accession>
<proteinExistence type="predicted"/>
<organism evidence="1">
    <name type="scientific">mine drainage metagenome</name>
    <dbReference type="NCBI Taxonomy" id="410659"/>
    <lineage>
        <taxon>unclassified sequences</taxon>
        <taxon>metagenomes</taxon>
        <taxon>ecological metagenomes</taxon>
    </lineage>
</organism>
<dbReference type="SUPFAM" id="SSF52540">
    <property type="entry name" value="P-loop containing nucleoside triphosphate hydrolases"/>
    <property type="match status" value="1"/>
</dbReference>
<protein>
    <submittedName>
        <fullName evidence="1">ATP-dependent hsl protease ATP-binding subunit hslU</fullName>
    </submittedName>
</protein>
<keyword evidence="1" id="KW-0378">Hydrolase</keyword>
<feature type="non-terminal residue" evidence="1">
    <location>
        <position position="60"/>
    </location>
</feature>
<keyword evidence="1" id="KW-0547">Nucleotide-binding</keyword>
<keyword evidence="1" id="KW-0067">ATP-binding</keyword>
<keyword evidence="1" id="KW-0645">Protease</keyword>
<gene>
    <name evidence="1" type="ORF">B1A_09097</name>
</gene>
<dbReference type="GO" id="GO:0008233">
    <property type="term" value="F:peptidase activity"/>
    <property type="evidence" value="ECO:0007669"/>
    <property type="project" value="UniProtKB-KW"/>
</dbReference>
<evidence type="ECO:0000313" key="1">
    <source>
        <dbReference type="EMBL" id="EQD63503.1"/>
    </source>
</evidence>
<dbReference type="InterPro" id="IPR027417">
    <property type="entry name" value="P-loop_NTPase"/>
</dbReference>
<dbReference type="GO" id="GO:0005524">
    <property type="term" value="F:ATP binding"/>
    <property type="evidence" value="ECO:0007669"/>
    <property type="project" value="UniProtKB-KW"/>
</dbReference>
<dbReference type="GO" id="GO:0006508">
    <property type="term" value="P:proteolysis"/>
    <property type="evidence" value="ECO:0007669"/>
    <property type="project" value="UniProtKB-KW"/>
</dbReference>
<dbReference type="EMBL" id="AUZX01006482">
    <property type="protein sequence ID" value="EQD63503.1"/>
    <property type="molecule type" value="Genomic_DNA"/>
</dbReference>
<sequence>MQRIAQIAYQVNERTENIGARRLHTVMERLLEAVSYDASEQSGSEINIDARYVDEHLDNL</sequence>
<reference evidence="1" key="2">
    <citation type="journal article" date="2014" name="ISME J.">
        <title>Microbial stratification in low pH oxic and suboxic macroscopic growths along an acid mine drainage.</title>
        <authorList>
            <person name="Mendez-Garcia C."/>
            <person name="Mesa V."/>
            <person name="Sprenger R.R."/>
            <person name="Richter M."/>
            <person name="Diez M.S."/>
            <person name="Solano J."/>
            <person name="Bargiela R."/>
            <person name="Golyshina O.V."/>
            <person name="Manteca A."/>
            <person name="Ramos J.L."/>
            <person name="Gallego J.R."/>
            <person name="Llorente I."/>
            <person name="Martins Dos Santos V.A."/>
            <person name="Jensen O.N."/>
            <person name="Pelaez A.I."/>
            <person name="Sanchez J."/>
            <person name="Ferrer M."/>
        </authorList>
    </citation>
    <scope>NUCLEOTIDE SEQUENCE</scope>
</reference>
<comment type="caution">
    <text evidence="1">The sequence shown here is derived from an EMBL/GenBank/DDBJ whole genome shotgun (WGS) entry which is preliminary data.</text>
</comment>